<organism evidence="3">
    <name type="scientific">Pyronema omphalodes</name>
    <dbReference type="NCBI Taxonomy" id="337075"/>
    <lineage>
        <taxon>Eukaryota</taxon>
        <taxon>Fungi</taxon>
        <taxon>Dikarya</taxon>
        <taxon>Ascomycota</taxon>
        <taxon>Pezizomycotina</taxon>
        <taxon>Pezizomycetes</taxon>
        <taxon>Pezizales</taxon>
        <taxon>Pyronemataceae</taxon>
        <taxon>Pyronema</taxon>
    </lineage>
</organism>
<dbReference type="InterPro" id="IPR027434">
    <property type="entry name" value="Homing_endonucl"/>
</dbReference>
<feature type="transmembrane region" description="Helical" evidence="1">
    <location>
        <begin position="259"/>
        <end position="287"/>
    </location>
</feature>
<dbReference type="EMBL" id="KU707476">
    <property type="protein sequence ID" value="AMO66509.1"/>
    <property type="molecule type" value="Genomic_DNA"/>
</dbReference>
<dbReference type="RefSeq" id="YP_009240537.1">
    <property type="nucleotide sequence ID" value="NC_029745.1"/>
</dbReference>
<reference evidence="3" key="1">
    <citation type="journal article" date="2016" name="Genome Announc.">
        <title>Complete Mitochondrial Genome Sequence of the Pezizomycete Pyronema confluens.</title>
        <authorList>
            <person name="Nowrousian M."/>
        </authorList>
    </citation>
    <scope>NUCLEOTIDE SEQUENCE</scope>
    <source>
        <strain evidence="3">CBS 100304</strain>
    </source>
</reference>
<keyword evidence="3" id="KW-0378">Hydrolase</keyword>
<name>A0A140IMV1_9PEZI</name>
<gene>
    <name evidence="3" type="ORF">AWR43_012</name>
</gene>
<keyword evidence="3" id="KW-0496">Mitochondrion</keyword>
<evidence type="ECO:0000256" key="1">
    <source>
        <dbReference type="SAM" id="Phobius"/>
    </source>
</evidence>
<dbReference type="GeneID" id="27074537"/>
<dbReference type="AlphaFoldDB" id="A0A140IMV1"/>
<keyword evidence="1" id="KW-0472">Membrane</keyword>
<dbReference type="InterPro" id="IPR004860">
    <property type="entry name" value="LAGLIDADG_dom"/>
</dbReference>
<accession>A0A140IMV1</accession>
<sequence>MISTSDLFIDFSITSLGVALKKKSPAKVVSDISIHGLEKGKIFVYHPDKKTVAFVFDNCGQAARCLTPQRCMHFSDSELQKNKNLQHILRVINKGVLTLTEKGKFYFYKNPEHSTCLALVPWGVNLPSGVTNKLISKQERDMVRIPSYQYGVIIGLLLSDAWLQLQTKQRSINSHLGFKQALVKSKYVWFVFTILCHYCSSYPFLVTGVRSGVRYFGRPPPFFTRALPCFTELHSLFYVDSIKVQAEPTHKTFMNYWPLWLIVIELWVTGFNDLMDYNFALTLILYLM</sequence>
<protein>
    <submittedName>
        <fullName evidence="3">LAGLIDADG endonuclease</fullName>
    </submittedName>
</protein>
<dbReference type="GO" id="GO:0004519">
    <property type="term" value="F:endonuclease activity"/>
    <property type="evidence" value="ECO:0007669"/>
    <property type="project" value="UniProtKB-KW"/>
</dbReference>
<dbReference type="Gene3D" id="3.10.28.10">
    <property type="entry name" value="Homing endonucleases"/>
    <property type="match status" value="1"/>
</dbReference>
<keyword evidence="3" id="KW-0255">Endonuclease</keyword>
<feature type="domain" description="Homing endonuclease LAGLIDADG" evidence="2">
    <location>
        <begin position="152"/>
        <end position="244"/>
    </location>
</feature>
<keyword evidence="1" id="KW-0812">Transmembrane</keyword>
<evidence type="ECO:0000259" key="2">
    <source>
        <dbReference type="Pfam" id="PF03161"/>
    </source>
</evidence>
<feature type="transmembrane region" description="Helical" evidence="1">
    <location>
        <begin position="186"/>
        <end position="205"/>
    </location>
</feature>
<dbReference type="Pfam" id="PF03161">
    <property type="entry name" value="LAGLIDADG_2"/>
    <property type="match status" value="1"/>
</dbReference>
<keyword evidence="1" id="KW-1133">Transmembrane helix</keyword>
<dbReference type="SUPFAM" id="SSF55608">
    <property type="entry name" value="Homing endonucleases"/>
    <property type="match status" value="1"/>
</dbReference>
<evidence type="ECO:0000313" key="3">
    <source>
        <dbReference type="EMBL" id="AMO66509.1"/>
    </source>
</evidence>
<keyword evidence="3" id="KW-0540">Nuclease</keyword>
<geneLocation type="mitochondrion" evidence="3"/>
<proteinExistence type="predicted"/>